<feature type="region of interest" description="Disordered" evidence="1">
    <location>
        <begin position="23"/>
        <end position="82"/>
    </location>
</feature>
<reference evidence="2 3" key="1">
    <citation type="submission" date="2016-10" db="EMBL/GenBank/DDBJ databases">
        <title>The genome sequence of Colletotrichum fioriniae PJ7.</title>
        <authorList>
            <person name="Baroncelli R."/>
        </authorList>
    </citation>
    <scope>NUCLEOTIDE SEQUENCE [LARGE SCALE GENOMIC DNA]</scope>
    <source>
        <strain evidence="2">Col 31</strain>
    </source>
</reference>
<proteinExistence type="predicted"/>
<evidence type="ECO:0000256" key="1">
    <source>
        <dbReference type="SAM" id="MobiDB-lite"/>
    </source>
</evidence>
<comment type="caution">
    <text evidence="2">The sequence shown here is derived from an EMBL/GenBank/DDBJ whole genome shotgun (WGS) entry which is preliminary data.</text>
</comment>
<protein>
    <submittedName>
        <fullName evidence="2">Uncharacterized protein</fullName>
    </submittedName>
</protein>
<gene>
    <name evidence="2" type="ORF">CMEL01_16006</name>
</gene>
<sequence length="82" mass="9068">MTFVSVCPFCISLYLTLRKASFPSFGRLGGQSELRKHGTASPWSTEKQHHAQRPQGTKRDHCGKSARKPVAGGRAQDGSRRK</sequence>
<evidence type="ECO:0000313" key="2">
    <source>
        <dbReference type="EMBL" id="KAK1456995.1"/>
    </source>
</evidence>
<dbReference type="Proteomes" id="UP001239795">
    <property type="component" value="Unassembled WGS sequence"/>
</dbReference>
<name>A0AAI9XRI2_9PEZI</name>
<dbReference type="EMBL" id="MLGG01000017">
    <property type="protein sequence ID" value="KAK1456995.1"/>
    <property type="molecule type" value="Genomic_DNA"/>
</dbReference>
<dbReference type="AlphaFoldDB" id="A0AAI9XRI2"/>
<organism evidence="2 3">
    <name type="scientific">Colletotrichum melonis</name>
    <dbReference type="NCBI Taxonomy" id="1209925"/>
    <lineage>
        <taxon>Eukaryota</taxon>
        <taxon>Fungi</taxon>
        <taxon>Dikarya</taxon>
        <taxon>Ascomycota</taxon>
        <taxon>Pezizomycotina</taxon>
        <taxon>Sordariomycetes</taxon>
        <taxon>Hypocreomycetidae</taxon>
        <taxon>Glomerellales</taxon>
        <taxon>Glomerellaceae</taxon>
        <taxon>Colletotrichum</taxon>
        <taxon>Colletotrichum acutatum species complex</taxon>
    </lineage>
</organism>
<evidence type="ECO:0000313" key="3">
    <source>
        <dbReference type="Proteomes" id="UP001239795"/>
    </source>
</evidence>
<accession>A0AAI9XRI2</accession>
<keyword evidence="3" id="KW-1185">Reference proteome</keyword>